<dbReference type="RefSeq" id="WP_147013178.1">
    <property type="nucleotide sequence ID" value="NZ_VORB01000002.1"/>
</dbReference>
<evidence type="ECO:0000313" key="2">
    <source>
        <dbReference type="Proteomes" id="UP000321168"/>
    </source>
</evidence>
<proteinExistence type="predicted"/>
<organism evidence="1 2">
    <name type="scientific">Luteibaculum oceani</name>
    <dbReference type="NCBI Taxonomy" id="1294296"/>
    <lineage>
        <taxon>Bacteria</taxon>
        <taxon>Pseudomonadati</taxon>
        <taxon>Bacteroidota</taxon>
        <taxon>Flavobacteriia</taxon>
        <taxon>Flavobacteriales</taxon>
        <taxon>Luteibaculaceae</taxon>
        <taxon>Luteibaculum</taxon>
    </lineage>
</organism>
<name>A0A5C6V9A7_9FLAO</name>
<dbReference type="EMBL" id="VORB01000002">
    <property type="protein sequence ID" value="TXC82042.1"/>
    <property type="molecule type" value="Genomic_DNA"/>
</dbReference>
<keyword evidence="2" id="KW-1185">Reference proteome</keyword>
<protein>
    <submittedName>
        <fullName evidence="1">Uncharacterized protein</fullName>
    </submittedName>
</protein>
<dbReference type="Proteomes" id="UP000321168">
    <property type="component" value="Unassembled WGS sequence"/>
</dbReference>
<reference evidence="1 2" key="1">
    <citation type="submission" date="2019-08" db="EMBL/GenBank/DDBJ databases">
        <title>Genome of Luteibaculum oceani JCM 18817.</title>
        <authorList>
            <person name="Bowman J.P."/>
        </authorList>
    </citation>
    <scope>NUCLEOTIDE SEQUENCE [LARGE SCALE GENOMIC DNA]</scope>
    <source>
        <strain evidence="1 2">JCM 18817</strain>
    </source>
</reference>
<sequence>MRKLLFAAIPLFAFLACKKDKNPFDEAPSEPSRVTNPVPDADPNSFIAIHTNILKPTCANSGCHDGTNVNDPAFPPLDFTTLESSYSSLIKGPVRKNNEFNTFTYIVDPGRPANSALLGRILDDNLNPGSPMPLEVDPDSDWPVKRDQYIQNITNWIEAGAPNVFGVPYSEGNVKPSFAGLYGSTPSVQKLGRAGAQTEIQIPFSADEVTFYFAFKDAETDPKNFTYNKVKISLEVDDFSDAEEFDLQKLGTPIMGEGRTPGSTVEYTHSFTITDIKTKFQVNEIWYVRAYVQDEFETPTEIPNNGNSPQLMVYYSFARFNG</sequence>
<dbReference type="PROSITE" id="PS51257">
    <property type="entry name" value="PROKAR_LIPOPROTEIN"/>
    <property type="match status" value="1"/>
</dbReference>
<evidence type="ECO:0000313" key="1">
    <source>
        <dbReference type="EMBL" id="TXC82042.1"/>
    </source>
</evidence>
<accession>A0A5C6V9A7</accession>
<gene>
    <name evidence="1" type="ORF">FRX97_02820</name>
</gene>
<dbReference type="AlphaFoldDB" id="A0A5C6V9A7"/>
<dbReference type="OrthoDB" id="9809746at2"/>
<comment type="caution">
    <text evidence="1">The sequence shown here is derived from an EMBL/GenBank/DDBJ whole genome shotgun (WGS) entry which is preliminary data.</text>
</comment>